<geneLocation type="plasmid" evidence="8">
    <name>phvKpST395_NDM1_1657</name>
</geneLocation>
<reference evidence="15 16" key="4">
    <citation type="submission" date="2019-04" db="EMBL/GenBank/DDBJ databases">
        <authorList>
            <person name="Fouts D."/>
            <person name="Sutton G."/>
            <person name="Singh I."/>
            <person name="Nguyen K."/>
        </authorList>
    </citation>
    <scope>NUCLEOTIDE SEQUENCE [LARGE SCALE GENOMIC DNA]</scope>
    <source>
        <strain evidence="15 16">55</strain>
    </source>
</reference>
<dbReference type="EMBL" id="MF398271">
    <property type="protein sequence ID" value="ASS85085.1"/>
    <property type="molecule type" value="Genomic_DNA"/>
</dbReference>
<evidence type="ECO:0000313" key="12">
    <source>
        <dbReference type="EMBL" id="QXV90673.1"/>
    </source>
</evidence>
<dbReference type="EMBL" id="MW911669">
    <property type="protein sequence ID" value="QXV90673.1"/>
    <property type="molecule type" value="Genomic_DNA"/>
</dbReference>
<evidence type="ECO:0000313" key="8">
    <source>
        <dbReference type="EMBL" id="QTR65230.1"/>
    </source>
</evidence>
<dbReference type="EMBL" id="MT496757">
    <property type="protein sequence ID" value="QNI18586.1"/>
    <property type="molecule type" value="Genomic_DNA"/>
</dbReference>
<reference evidence="5" key="3">
    <citation type="submission" date="2019-03" db="EMBL/GenBank/DDBJ databases">
        <authorList>
            <person name="Zhang L."/>
            <person name="Li Y."/>
            <person name="Yuan Y."/>
        </authorList>
    </citation>
    <scope>NUCLEOTIDE SEQUENCE</scope>
    <source>
        <strain evidence="5">SCNJ1</strain>
        <plasmid evidence="5">pVir-SCNJ1</plasmid>
    </source>
</reference>
<dbReference type="EMBL" id="MH643786">
    <property type="protein sequence ID" value="QEQ67432.1"/>
    <property type="molecule type" value="Genomic_DNA"/>
</dbReference>
<dbReference type="EMBL" id="MW911670">
    <property type="protein sequence ID" value="QXV91133.1"/>
    <property type="molecule type" value="Genomic_DNA"/>
</dbReference>
<geneLocation type="plasmid" evidence="11">
    <name>phvKpST874_NDM-1_2471</name>
</geneLocation>
<geneLocation type="plasmid" evidence="10">
    <name>phvKpST395_2024</name>
</geneLocation>
<proteinExistence type="predicted"/>
<name>A0A343IRD3_KLEPN</name>
<sequence>MKVLSIVGATLLVTSFHAAAFVSVSPVPAGQNANVSPAANNGHAIPSEAVNADITKIIPIAGCHCAFCNSLRAANL</sequence>
<dbReference type="EMBL" id="SSUJ01000040">
    <property type="protein sequence ID" value="THI22584.1"/>
    <property type="molecule type" value="Genomic_DNA"/>
</dbReference>
<reference evidence="9" key="6">
    <citation type="journal article" date="2021" name="Antibiotics">
        <title>Emergence of Hybrid Resistance and Virulence Plasmids Harboring New Delhi Metallo-beta-Lactamase in Klebsiella pneumoniae in Russia.</title>
        <authorList>
            <person name="Starkova P."/>
            <person name="Lazareva I."/>
            <person name="Avdeeva A."/>
            <person name="Sulian O."/>
            <person name="Likholetova D."/>
            <person name="Ageevets V."/>
            <person name="Lebedeva M."/>
            <person name="Gostev V."/>
            <person name="Sopova J."/>
            <person name="Sidorenko S."/>
        </authorList>
    </citation>
    <scope>NUCLEOTIDE SEQUENCE</scope>
    <source>
        <plasmid evidence="14">phvKpST147_NDM-1_2566</plasmid>
        <plasmid evidence="12">phvKpST15_NDM-1_2501</plasmid>
        <plasmid evidence="10">phvKpST395_2024</plasmid>
        <plasmid evidence="9">phvKpST395_NDM-1_1971</plasmid>
        <plasmid evidence="13">phvKpST395_NDM-1_2512</plasmid>
        <plasmid evidence="11">phvKpST874_NDM-1_2471</plasmid>
    </source>
</reference>
<accession>A0A343IRD3</accession>
<geneLocation type="plasmid" evidence="9">
    <name>phvKpST395_NDM-1_1971</name>
</geneLocation>
<evidence type="ECO:0000313" key="11">
    <source>
        <dbReference type="EMBL" id="QXV90226.1"/>
    </source>
</evidence>
<reference evidence="7" key="7">
    <citation type="submission" date="2021-04" db="EMBL/GenBank/DDBJ databases">
        <title>Hybrid resistance and virulence plasmids from nosocomial Klebsiella pneumoniae isolates.</title>
        <authorList>
            <person name="Starkova P."/>
            <person name="Sulian O."/>
            <person name="Likholetova D."/>
            <person name="Ageevets V."/>
            <person name="Gostev V."/>
            <person name="Sopova J."/>
            <person name="Lebedeva M."/>
            <person name="Sidorenko S."/>
            <person name="Lazareva I."/>
        </authorList>
    </citation>
    <scope>NUCLEOTIDE SEQUENCE</scope>
    <source>
        <strain evidence="8">1657</strain>
        <strain evidence="7">1659</strain>
        <plasmid evidence="7">phvKpST147_NDM1_1659</plasmid>
        <plasmid evidence="8">phvKpST395_NDM1_1657</plasmid>
    </source>
</reference>
<evidence type="ECO:0000313" key="13">
    <source>
        <dbReference type="EMBL" id="QXV91133.1"/>
    </source>
</evidence>
<keyword evidence="2" id="KW-0614">Plasmid</keyword>
<protein>
    <submittedName>
        <fullName evidence="2">Uncharacterized protein</fullName>
    </submittedName>
</protein>
<feature type="signal peptide" evidence="1">
    <location>
        <begin position="1"/>
        <end position="20"/>
    </location>
</feature>
<dbReference type="EMBL" id="CP072810">
    <property type="protein sequence ID" value="QTR64876.1"/>
    <property type="molecule type" value="Genomic_DNA"/>
</dbReference>
<dbReference type="EMBL" id="MW911668">
    <property type="protein sequence ID" value="QXV90226.1"/>
    <property type="molecule type" value="Genomic_DNA"/>
</dbReference>
<dbReference type="EMBL" id="MW911667">
    <property type="protein sequence ID" value="QXV89878.1"/>
    <property type="molecule type" value="Genomic_DNA"/>
</dbReference>
<dbReference type="EMBL" id="MH643788">
    <property type="protein sequence ID" value="QEQ67777.1"/>
    <property type="molecule type" value="Genomic_DNA"/>
</dbReference>
<reference evidence="3" key="2">
    <citation type="submission" date="2018-07" db="EMBL/GenBank/DDBJ databases">
        <title>Diversity of ST11 carbapenem-resistant hypervirulent Klebsiella pneumoniae in China.</title>
        <authorList>
            <person name="Dong N."/>
            <person name="Chen S."/>
        </authorList>
    </citation>
    <scope>NUCLEOTIDE SEQUENCE</scope>
    <source>
        <strain evidence="3">HA2</strain>
        <plasmid evidence="3">pHA2-23-vir</plasmid>
    </source>
</reference>
<evidence type="ECO:0000313" key="7">
    <source>
        <dbReference type="EMBL" id="QTR64876.1"/>
    </source>
</evidence>
<evidence type="ECO:0000313" key="10">
    <source>
        <dbReference type="EMBL" id="QXV89878.1"/>
    </source>
</evidence>
<geneLocation type="plasmid" evidence="3">
    <name>pHA2-23-vir</name>
</geneLocation>
<dbReference type="EMBL" id="CP072809">
    <property type="protein sequence ID" value="QTR65230.1"/>
    <property type="molecule type" value="Genomic_DNA"/>
</dbReference>
<dbReference type="EMBL" id="MW911666">
    <property type="protein sequence ID" value="QXV89330.1"/>
    <property type="molecule type" value="Genomic_DNA"/>
</dbReference>
<evidence type="ECO:0000313" key="9">
    <source>
        <dbReference type="EMBL" id="QXV89330.1"/>
    </source>
</evidence>
<organism evidence="2">
    <name type="scientific">Klebsiella pneumoniae subsp. pneumoniae</name>
    <dbReference type="NCBI Taxonomy" id="72407"/>
    <lineage>
        <taxon>Bacteria</taxon>
        <taxon>Pseudomonadati</taxon>
        <taxon>Pseudomonadota</taxon>
        <taxon>Gammaproteobacteria</taxon>
        <taxon>Enterobacterales</taxon>
        <taxon>Enterobacteriaceae</taxon>
        <taxon>Klebsiella/Raoultella group</taxon>
        <taxon>Klebsiella</taxon>
        <taxon>Klebsiella pneumoniae complex</taxon>
    </lineage>
</organism>
<geneLocation type="plasmid" evidence="7">
    <name>phvKpST147_NDM1_1659</name>
</geneLocation>
<evidence type="ECO:0000313" key="2">
    <source>
        <dbReference type="EMBL" id="ASS85085.1"/>
    </source>
</evidence>
<evidence type="ECO:0000313" key="5">
    <source>
        <dbReference type="EMBL" id="QGF03441.1"/>
    </source>
</evidence>
<geneLocation type="plasmid" evidence="2">
    <name>pKP70-2</name>
</geneLocation>
<geneLocation type="plasmid" evidence="12">
    <name>phvKpST15_NDM-1_2501</name>
</geneLocation>
<evidence type="ECO:0000313" key="3">
    <source>
        <dbReference type="EMBL" id="QEQ67432.1"/>
    </source>
</evidence>
<dbReference type="EMBL" id="MW911671">
    <property type="protein sequence ID" value="QXV91666.1"/>
    <property type="molecule type" value="Genomic_DNA"/>
</dbReference>
<evidence type="ECO:0000256" key="1">
    <source>
        <dbReference type="SAM" id="SignalP"/>
    </source>
</evidence>
<evidence type="ECO:0000313" key="6">
    <source>
        <dbReference type="EMBL" id="QNI18586.1"/>
    </source>
</evidence>
<geneLocation type="plasmid" evidence="13">
    <name>phvKpST395_NDM-1_2512</name>
</geneLocation>
<evidence type="ECO:0000313" key="15">
    <source>
        <dbReference type="EMBL" id="THI22584.1"/>
    </source>
</evidence>
<geneLocation type="plasmid" evidence="6">
    <name>pKPHS1249</name>
</geneLocation>
<reference evidence="2" key="1">
    <citation type="submission" date="2017-06" db="EMBL/GenBank/DDBJ databases">
        <title>Occurrence of blaKPC-2 on a virulence plasmid in hypervirulent Klebsiella pneumoniae.</title>
        <authorList>
            <person name="Dong N."/>
            <person name="Lin D."/>
            <person name="Li R."/>
            <person name="Zhang R."/>
            <person name="Chen K."/>
            <person name="Liu L."/>
            <person name="Chan E.W.-C."/>
            <person name="Chen S."/>
        </authorList>
    </citation>
    <scope>NUCLEOTIDE SEQUENCE</scope>
    <source>
        <strain evidence="2">70-2</strain>
        <plasmid evidence="2">pKP70-2</plasmid>
    </source>
</reference>
<feature type="chain" id="PRO_5041540365" evidence="1">
    <location>
        <begin position="21"/>
        <end position="76"/>
    </location>
</feature>
<geneLocation type="plasmid" evidence="14">
    <name>phvKpST147_NDM-1_2566</name>
</geneLocation>
<evidence type="ECO:0000313" key="16">
    <source>
        <dbReference type="Proteomes" id="UP000304895"/>
    </source>
</evidence>
<evidence type="ECO:0000313" key="4">
    <source>
        <dbReference type="EMBL" id="QEQ67777.1"/>
    </source>
</evidence>
<dbReference type="Proteomes" id="UP000304895">
    <property type="component" value="Unassembled WGS sequence"/>
</dbReference>
<keyword evidence="1" id="KW-0732">Signal</keyword>
<dbReference type="RefSeq" id="WP_011154571.1">
    <property type="nucleotide sequence ID" value="NZ_BRQB01000023.1"/>
</dbReference>
<reference evidence="6" key="5">
    <citation type="submission" date="2020-05" db="EMBL/GenBank/DDBJ databases">
        <authorList>
            <person name="Li G."/>
            <person name="Tang Y."/>
            <person name="Jiang X."/>
        </authorList>
    </citation>
    <scope>NUCLEOTIDE SEQUENCE</scope>
    <source>
        <strain evidence="6">KPHS1249</strain>
        <plasmid evidence="6">pKPHS1249</plasmid>
    </source>
</reference>
<gene>
    <name evidence="15" type="ORF">E9161_27665</name>
    <name evidence="2" type="ORF">EBPLCOIM_00104</name>
    <name evidence="4" type="ORF">ICEJAFMC_00086</name>
    <name evidence="8" type="ORF">J8405_00630</name>
    <name evidence="7" type="ORF">J8406_00620</name>
    <name evidence="3" type="ORF">KGOCCACH_00180</name>
    <name evidence="5" type="ORF">pVir-SCNJ1-196</name>
</gene>
<geneLocation type="plasmid" evidence="5">
    <name>pVir-SCNJ1</name>
</geneLocation>
<evidence type="ECO:0000313" key="14">
    <source>
        <dbReference type="EMBL" id="QXV91666.1"/>
    </source>
</evidence>
<dbReference type="AlphaFoldDB" id="A0A343IRD3"/>
<dbReference type="EMBL" id="MK715436">
    <property type="protein sequence ID" value="QGF03441.1"/>
    <property type="molecule type" value="Genomic_DNA"/>
</dbReference>